<evidence type="ECO:0000259" key="1">
    <source>
        <dbReference type="Pfam" id="PF24784"/>
    </source>
</evidence>
<name>A0A225WDT6_9STRA</name>
<keyword evidence="3" id="KW-1185">Reference proteome</keyword>
<reference evidence="3" key="1">
    <citation type="submission" date="2017-03" db="EMBL/GenBank/DDBJ databases">
        <title>Phytopthora megakarya and P. palmivora, two closely related causual agents of cacao black pod achieved similar genome size and gene model numbers by different mechanisms.</title>
        <authorList>
            <person name="Ali S."/>
            <person name="Shao J."/>
            <person name="Larry D.J."/>
            <person name="Kronmiller B."/>
            <person name="Shen D."/>
            <person name="Strem M.D."/>
            <person name="Melnick R.L."/>
            <person name="Guiltinan M.J."/>
            <person name="Tyler B.M."/>
            <person name="Meinhardt L.W."/>
            <person name="Bailey B.A."/>
        </authorList>
    </citation>
    <scope>NUCLEOTIDE SEQUENCE [LARGE SCALE GENOMIC DNA]</scope>
    <source>
        <strain evidence="3">zdho120</strain>
    </source>
</reference>
<accession>A0A225WDT6</accession>
<dbReference type="Proteomes" id="UP000198211">
    <property type="component" value="Unassembled WGS sequence"/>
</dbReference>
<dbReference type="EMBL" id="NBNE01001152">
    <property type="protein sequence ID" value="OWZ15309.1"/>
    <property type="molecule type" value="Genomic_DNA"/>
</dbReference>
<comment type="caution">
    <text evidence="2">The sequence shown here is derived from an EMBL/GenBank/DDBJ whole genome shotgun (WGS) entry which is preliminary data.</text>
</comment>
<dbReference type="InterPro" id="IPR057626">
    <property type="entry name" value="S-S_Temptin"/>
</dbReference>
<protein>
    <submittedName>
        <fullName evidence="2">ABC transporter</fullName>
    </submittedName>
</protein>
<evidence type="ECO:0000313" key="3">
    <source>
        <dbReference type="Proteomes" id="UP000198211"/>
    </source>
</evidence>
<feature type="domain" description="Temptin Cys/Cys disulfide" evidence="1">
    <location>
        <begin position="11"/>
        <end position="63"/>
    </location>
</feature>
<dbReference type="PANTHER" id="PTHR34737">
    <property type="entry name" value="EF-HAND DOMAIN-CONTAINING PROTEIN"/>
    <property type="match status" value="1"/>
</dbReference>
<dbReference type="PANTHER" id="PTHR34737:SF2">
    <property type="entry name" value="EF-HAND DOMAIN-CONTAINING PROTEIN"/>
    <property type="match status" value="1"/>
</dbReference>
<dbReference type="AlphaFoldDB" id="A0A225WDT6"/>
<proteinExistence type="predicted"/>
<sequence length="134" mass="14079">MEAHSALGVPGHTIDIGICDPRNAFDKAFISAGQKWTLDLCQDHTDSDSQTDGEELSNPYGWKQSFGVSPRWTPGISNVRLTSKASLWENLNCSAGTNTIAATAGADPDNSTLPSVQSIASVIAVASAIALVFT</sequence>
<organism evidence="2 3">
    <name type="scientific">Phytophthora megakarya</name>
    <dbReference type="NCBI Taxonomy" id="4795"/>
    <lineage>
        <taxon>Eukaryota</taxon>
        <taxon>Sar</taxon>
        <taxon>Stramenopiles</taxon>
        <taxon>Oomycota</taxon>
        <taxon>Peronosporomycetes</taxon>
        <taxon>Peronosporales</taxon>
        <taxon>Peronosporaceae</taxon>
        <taxon>Phytophthora</taxon>
    </lineage>
</organism>
<gene>
    <name evidence="2" type="ORF">PHMEG_00011074</name>
</gene>
<dbReference type="STRING" id="4795.A0A225WDT6"/>
<dbReference type="InterPro" id="IPR055313">
    <property type="entry name" value="Temptin-like"/>
</dbReference>
<dbReference type="Pfam" id="PF24784">
    <property type="entry name" value="Temptin_C"/>
    <property type="match status" value="1"/>
</dbReference>
<evidence type="ECO:0000313" key="2">
    <source>
        <dbReference type="EMBL" id="OWZ15309.1"/>
    </source>
</evidence>